<keyword evidence="13" id="KW-1185">Reference proteome</keyword>
<dbReference type="NCBIfam" id="TIGR00378">
    <property type="entry name" value="cax"/>
    <property type="match status" value="1"/>
</dbReference>
<comment type="subcellular location">
    <subcellularLocation>
        <location evidence="1">Endomembrane system</location>
        <topology evidence="1">Multi-pass membrane protein</topology>
    </subcellularLocation>
    <subcellularLocation>
        <location evidence="10">Vacuole membrane</location>
    </subcellularLocation>
</comment>
<keyword evidence="4 10" id="KW-0109">Calcium transport</keyword>
<keyword evidence="9 10" id="KW-0472">Membrane</keyword>
<dbReference type="SMR" id="A0A015LE69"/>
<evidence type="ECO:0000259" key="11">
    <source>
        <dbReference type="Pfam" id="PF01699"/>
    </source>
</evidence>
<evidence type="ECO:0000256" key="6">
    <source>
        <dbReference type="ARBA" id="ARBA00022837"/>
    </source>
</evidence>
<evidence type="ECO:0000256" key="4">
    <source>
        <dbReference type="ARBA" id="ARBA00022568"/>
    </source>
</evidence>
<name>A0A015LE69_RHIIW</name>
<evidence type="ECO:0000256" key="8">
    <source>
        <dbReference type="ARBA" id="ARBA00023065"/>
    </source>
</evidence>
<keyword evidence="6 10" id="KW-0106">Calcium</keyword>
<feature type="transmembrane region" description="Helical" evidence="10">
    <location>
        <begin position="143"/>
        <end position="162"/>
    </location>
</feature>
<keyword evidence="5 10" id="KW-0812">Transmembrane</keyword>
<dbReference type="InterPro" id="IPR004798">
    <property type="entry name" value="CAX-like"/>
</dbReference>
<dbReference type="InterPro" id="IPR004713">
    <property type="entry name" value="CaH_exchang"/>
</dbReference>
<feature type="transmembrane region" description="Helical" evidence="10">
    <location>
        <begin position="49"/>
        <end position="73"/>
    </location>
</feature>
<keyword evidence="3 10" id="KW-0813">Transport</keyword>
<evidence type="ECO:0000256" key="7">
    <source>
        <dbReference type="ARBA" id="ARBA00022989"/>
    </source>
</evidence>
<feature type="transmembrane region" description="Helical" evidence="10">
    <location>
        <begin position="282"/>
        <end position="302"/>
    </location>
</feature>
<dbReference type="OrthoDB" id="1699231at2759"/>
<dbReference type="PANTHER" id="PTHR31503:SF22">
    <property type="entry name" value="VACUOLAR CALCIUM ION TRANSPORTER"/>
    <property type="match status" value="1"/>
</dbReference>
<dbReference type="InterPro" id="IPR044880">
    <property type="entry name" value="NCX_ion-bd_dom_sf"/>
</dbReference>
<evidence type="ECO:0000313" key="13">
    <source>
        <dbReference type="Proteomes" id="UP000022910"/>
    </source>
</evidence>
<keyword evidence="10" id="KW-0926">Vacuole</keyword>
<dbReference type="GO" id="GO:0015369">
    <property type="term" value="F:calcium:proton antiporter activity"/>
    <property type="evidence" value="ECO:0007669"/>
    <property type="project" value="UniProtKB-UniRule"/>
</dbReference>
<keyword evidence="7 10" id="KW-1133">Transmembrane helix</keyword>
<comment type="caution">
    <text evidence="12">The sequence shown here is derived from an EMBL/GenBank/DDBJ whole genome shotgun (WGS) entry which is preliminary data.</text>
</comment>
<evidence type="ECO:0000256" key="2">
    <source>
        <dbReference type="ARBA" id="ARBA00008170"/>
    </source>
</evidence>
<reference evidence="12 13" key="1">
    <citation type="submission" date="2014-02" db="EMBL/GenBank/DDBJ databases">
        <title>Single nucleus genome sequencing reveals high similarity among nuclei of an endomycorrhizal fungus.</title>
        <authorList>
            <person name="Lin K."/>
            <person name="Geurts R."/>
            <person name="Zhang Z."/>
            <person name="Limpens E."/>
            <person name="Saunders D.G."/>
            <person name="Mu D."/>
            <person name="Pang E."/>
            <person name="Cao H."/>
            <person name="Cha H."/>
            <person name="Lin T."/>
            <person name="Zhou Q."/>
            <person name="Shang Y."/>
            <person name="Li Y."/>
            <person name="Ivanov S."/>
            <person name="Sharma T."/>
            <person name="Velzen R.V."/>
            <person name="Ruijter N.D."/>
            <person name="Aanen D.K."/>
            <person name="Win J."/>
            <person name="Kamoun S."/>
            <person name="Bisseling T."/>
            <person name="Huang S."/>
        </authorList>
    </citation>
    <scope>NUCLEOTIDE SEQUENCE [LARGE SCALE GENOMIC DNA]</scope>
    <source>
        <strain evidence="13">DAOM197198w</strain>
    </source>
</reference>
<feature type="transmembrane region" description="Helical" evidence="10">
    <location>
        <begin position="79"/>
        <end position="99"/>
    </location>
</feature>
<dbReference type="PANTHER" id="PTHR31503">
    <property type="entry name" value="VACUOLAR CALCIUM ION TRANSPORTER"/>
    <property type="match status" value="1"/>
</dbReference>
<sequence length="413" mass="46001">MANRKSNNSNFSITNESPNISWIPSTPGLRVSHTFSITSTSFRLLETHYFYILTPWIALLLVFIPLGYIAHAFNWNDAWVFILNFLAIIPLAIIFEYAIDDISLRFGQTIGDLLLATFSNTVEIIISISALKDGQIRVVQDSILGSIILNLLLILGISFTRVGISSKTQKFNQIVARTSSSLMTLACIALIIPAAFVHSLGSNQNNHNEQLSYLSYGTAMVLLIIYILYLVFQLKTHSHIFQRPHKEDKEPKLPLVVSLILLATVTCAVAFSEFLVSSIEGIVHTFGITKAFIGLIILPIVNKASELLQTLSSAADDEIDLDFAISLAAGSSMHIAFFVSPLLVILGWVTGQEMTLYFKSFETIVLFISVLMTYYIIQNGESNWLKGVLFLATYVIIAIAFFFYPDEPLSYQM</sequence>
<evidence type="ECO:0000313" key="12">
    <source>
        <dbReference type="EMBL" id="EXX77999.1"/>
    </source>
</evidence>
<evidence type="ECO:0000256" key="3">
    <source>
        <dbReference type="ARBA" id="ARBA00022448"/>
    </source>
</evidence>
<feature type="transmembrane region" description="Helical" evidence="10">
    <location>
        <begin position="253"/>
        <end position="276"/>
    </location>
</feature>
<gene>
    <name evidence="12" type="ORF">RirG_018800</name>
</gene>
<dbReference type="GO" id="GO:0012505">
    <property type="term" value="C:endomembrane system"/>
    <property type="evidence" value="ECO:0007669"/>
    <property type="project" value="UniProtKB-SubCell"/>
</dbReference>
<dbReference type="Pfam" id="PF01699">
    <property type="entry name" value="Na_Ca_ex"/>
    <property type="match status" value="2"/>
</dbReference>
<keyword evidence="10" id="KW-0050">Antiport</keyword>
<accession>A0A015LE69</accession>
<feature type="domain" description="Sodium/calcium exchanger membrane region" evidence="11">
    <location>
        <begin position="259"/>
        <end position="402"/>
    </location>
</feature>
<keyword evidence="8 10" id="KW-0406">Ion transport</keyword>
<evidence type="ECO:0000256" key="5">
    <source>
        <dbReference type="ARBA" id="ARBA00022692"/>
    </source>
</evidence>
<feature type="transmembrane region" description="Helical" evidence="10">
    <location>
        <begin position="356"/>
        <end position="377"/>
    </location>
</feature>
<feature type="domain" description="Sodium/calcium exchanger membrane region" evidence="11">
    <location>
        <begin position="78"/>
        <end position="234"/>
    </location>
</feature>
<dbReference type="GO" id="GO:0006874">
    <property type="term" value="P:intracellular calcium ion homeostasis"/>
    <property type="evidence" value="ECO:0007669"/>
    <property type="project" value="TreeGrafter"/>
</dbReference>
<dbReference type="AlphaFoldDB" id="A0A015LE69"/>
<feature type="transmembrane region" description="Helical" evidence="10">
    <location>
        <begin position="323"/>
        <end position="350"/>
    </location>
</feature>
<dbReference type="HOGENOM" id="CLU_008721_2_1_1"/>
<proteinExistence type="inferred from homology"/>
<dbReference type="Proteomes" id="UP000022910">
    <property type="component" value="Unassembled WGS sequence"/>
</dbReference>
<evidence type="ECO:0000256" key="1">
    <source>
        <dbReference type="ARBA" id="ARBA00004127"/>
    </source>
</evidence>
<dbReference type="GO" id="GO:0005774">
    <property type="term" value="C:vacuolar membrane"/>
    <property type="evidence" value="ECO:0007669"/>
    <property type="project" value="UniProtKB-SubCell"/>
</dbReference>
<feature type="transmembrane region" description="Helical" evidence="10">
    <location>
        <begin position="111"/>
        <end position="131"/>
    </location>
</feature>
<comment type="function">
    <text evidence="10">Has a role in promoting intracellular calcium ion sequestration via the exchange of calcium ions for hydrogen ions across the vacuolar membrane. Involved also in manganese ion homeostasis via its uptake into the vacuole.</text>
</comment>
<comment type="similarity">
    <text evidence="2 10">Belongs to the Ca(2+):cation antiporter (CaCA) (TC 2.A.19) family.</text>
</comment>
<evidence type="ECO:0000256" key="9">
    <source>
        <dbReference type="ARBA" id="ARBA00023136"/>
    </source>
</evidence>
<feature type="transmembrane region" description="Helical" evidence="10">
    <location>
        <begin position="182"/>
        <end position="201"/>
    </location>
</feature>
<dbReference type="Gene3D" id="1.20.1420.30">
    <property type="entry name" value="NCX, central ion-binding region"/>
    <property type="match status" value="1"/>
</dbReference>
<dbReference type="EMBL" id="JEMT01009796">
    <property type="protein sequence ID" value="EXX77999.1"/>
    <property type="molecule type" value="Genomic_DNA"/>
</dbReference>
<feature type="transmembrane region" description="Helical" evidence="10">
    <location>
        <begin position="384"/>
        <end position="404"/>
    </location>
</feature>
<evidence type="ECO:0000256" key="10">
    <source>
        <dbReference type="RuleBase" id="RU365028"/>
    </source>
</evidence>
<organism evidence="12 13">
    <name type="scientific">Rhizophagus irregularis (strain DAOM 197198w)</name>
    <name type="common">Glomus intraradices</name>
    <dbReference type="NCBI Taxonomy" id="1432141"/>
    <lineage>
        <taxon>Eukaryota</taxon>
        <taxon>Fungi</taxon>
        <taxon>Fungi incertae sedis</taxon>
        <taxon>Mucoromycota</taxon>
        <taxon>Glomeromycotina</taxon>
        <taxon>Glomeromycetes</taxon>
        <taxon>Glomerales</taxon>
        <taxon>Glomeraceae</taxon>
        <taxon>Rhizophagus</taxon>
    </lineage>
</organism>
<dbReference type="InterPro" id="IPR004837">
    <property type="entry name" value="NaCa_Exmemb"/>
</dbReference>
<protein>
    <recommendedName>
        <fullName evidence="10">Vacuolar calcium ion transporter</fullName>
    </recommendedName>
</protein>
<feature type="transmembrane region" description="Helical" evidence="10">
    <location>
        <begin position="213"/>
        <end position="232"/>
    </location>
</feature>